<keyword evidence="6" id="KW-0460">Magnesium</keyword>
<dbReference type="InterPro" id="IPR039537">
    <property type="entry name" value="Retrotran_Ty1/copia-like"/>
</dbReference>
<evidence type="ECO:0000256" key="6">
    <source>
        <dbReference type="ARBA" id="ARBA00022842"/>
    </source>
</evidence>
<keyword evidence="3" id="KW-0479">Metal-binding</keyword>
<dbReference type="EMBL" id="JAACJM010000026">
    <property type="protein sequence ID" value="KAF5365762.1"/>
    <property type="molecule type" value="Genomic_DNA"/>
</dbReference>
<proteinExistence type="predicted"/>
<keyword evidence="12" id="KW-1185">Reference proteome</keyword>
<evidence type="ECO:0000256" key="5">
    <source>
        <dbReference type="ARBA" id="ARBA00022801"/>
    </source>
</evidence>
<dbReference type="InterPro" id="IPR012337">
    <property type="entry name" value="RNaseH-like_sf"/>
</dbReference>
<dbReference type="GO" id="GO:0003964">
    <property type="term" value="F:RNA-directed DNA polymerase activity"/>
    <property type="evidence" value="ECO:0007669"/>
    <property type="project" value="UniProtKB-KW"/>
</dbReference>
<keyword evidence="9" id="KW-0808">Transferase</keyword>
<dbReference type="GO" id="GO:0003887">
    <property type="term" value="F:DNA-directed DNA polymerase activity"/>
    <property type="evidence" value="ECO:0007669"/>
    <property type="project" value="UniProtKB-KW"/>
</dbReference>
<keyword evidence="10" id="KW-0233">DNA recombination</keyword>
<evidence type="ECO:0000313" key="12">
    <source>
        <dbReference type="Proteomes" id="UP000559256"/>
    </source>
</evidence>
<evidence type="ECO:0000256" key="10">
    <source>
        <dbReference type="ARBA" id="ARBA00023172"/>
    </source>
</evidence>
<keyword evidence="7" id="KW-0229">DNA integration</keyword>
<keyword evidence="2" id="KW-0540">Nuclease</keyword>
<dbReference type="PANTHER" id="PTHR42648:SF11">
    <property type="entry name" value="TRANSPOSON TY4-P GAG-POL POLYPROTEIN"/>
    <property type="match status" value="1"/>
</dbReference>
<sequence length="178" mass="19976">MREWTTKHSIEHEFTASYTSPLNGVAEHRIGVLLEGTRAALFDSGLPPSWWGHATTSVAYVQNIFPNASGNIPEELWTGQHQNVSHLIPFGSISFVHIPEKSGQKKLDPRGFKAQMVVYVVKEWGSNAVYHTSDVVWEKLNGHWVSEVKGEDEDLEFLTLKTLDDTNSNPNQTAAKYN</sequence>
<reference evidence="11 12" key="1">
    <citation type="journal article" date="2020" name="ISME J.">
        <title>Uncovering the hidden diversity of litter-decomposition mechanisms in mushroom-forming fungi.</title>
        <authorList>
            <person name="Floudas D."/>
            <person name="Bentzer J."/>
            <person name="Ahren D."/>
            <person name="Johansson T."/>
            <person name="Persson P."/>
            <person name="Tunlid A."/>
        </authorList>
    </citation>
    <scope>NUCLEOTIDE SEQUENCE [LARGE SCALE GENOMIC DNA]</scope>
    <source>
        <strain evidence="11 12">CBS 291.85</strain>
    </source>
</reference>
<dbReference type="Proteomes" id="UP000559256">
    <property type="component" value="Unassembled WGS sequence"/>
</dbReference>
<gene>
    <name evidence="11" type="ORF">D9758_003170</name>
</gene>
<dbReference type="SUPFAM" id="SSF53098">
    <property type="entry name" value="Ribonuclease H-like"/>
    <property type="match status" value="1"/>
</dbReference>
<dbReference type="InterPro" id="IPR036397">
    <property type="entry name" value="RNaseH_sf"/>
</dbReference>
<comment type="caution">
    <text evidence="11">The sequence shown here is derived from an EMBL/GenBank/DDBJ whole genome shotgun (WGS) entry which is preliminary data.</text>
</comment>
<keyword evidence="1" id="KW-0548">Nucleotidyltransferase</keyword>
<dbReference type="GO" id="GO:0046872">
    <property type="term" value="F:metal ion binding"/>
    <property type="evidence" value="ECO:0007669"/>
    <property type="project" value="UniProtKB-KW"/>
</dbReference>
<dbReference type="GO" id="GO:0006310">
    <property type="term" value="P:DNA recombination"/>
    <property type="evidence" value="ECO:0007669"/>
    <property type="project" value="UniProtKB-KW"/>
</dbReference>
<evidence type="ECO:0000256" key="2">
    <source>
        <dbReference type="ARBA" id="ARBA00022722"/>
    </source>
</evidence>
<name>A0A8H5GIW8_9AGAR</name>
<dbReference type="GO" id="GO:0004519">
    <property type="term" value="F:endonuclease activity"/>
    <property type="evidence" value="ECO:0007669"/>
    <property type="project" value="UniProtKB-KW"/>
</dbReference>
<dbReference type="AlphaFoldDB" id="A0A8H5GIW8"/>
<dbReference type="OrthoDB" id="3243429at2759"/>
<evidence type="ECO:0000256" key="7">
    <source>
        <dbReference type="ARBA" id="ARBA00022908"/>
    </source>
</evidence>
<keyword evidence="8" id="KW-0695">RNA-directed DNA polymerase</keyword>
<evidence type="ECO:0008006" key="13">
    <source>
        <dbReference type="Google" id="ProtNLM"/>
    </source>
</evidence>
<dbReference type="GO" id="GO:0016787">
    <property type="term" value="F:hydrolase activity"/>
    <property type="evidence" value="ECO:0007669"/>
    <property type="project" value="UniProtKB-KW"/>
</dbReference>
<keyword evidence="5" id="KW-0378">Hydrolase</keyword>
<keyword evidence="4" id="KW-0255">Endonuclease</keyword>
<evidence type="ECO:0000256" key="4">
    <source>
        <dbReference type="ARBA" id="ARBA00022759"/>
    </source>
</evidence>
<dbReference type="Gene3D" id="3.30.420.10">
    <property type="entry name" value="Ribonuclease H-like superfamily/Ribonuclease H"/>
    <property type="match status" value="1"/>
</dbReference>
<dbReference type="GO" id="GO:0015074">
    <property type="term" value="P:DNA integration"/>
    <property type="evidence" value="ECO:0007669"/>
    <property type="project" value="UniProtKB-KW"/>
</dbReference>
<accession>A0A8H5GIW8</accession>
<evidence type="ECO:0000256" key="8">
    <source>
        <dbReference type="ARBA" id="ARBA00022918"/>
    </source>
</evidence>
<evidence type="ECO:0000256" key="3">
    <source>
        <dbReference type="ARBA" id="ARBA00022723"/>
    </source>
</evidence>
<keyword evidence="9" id="KW-0239">DNA-directed DNA polymerase</keyword>
<evidence type="ECO:0000313" key="11">
    <source>
        <dbReference type="EMBL" id="KAF5365762.1"/>
    </source>
</evidence>
<organism evidence="11 12">
    <name type="scientific">Tetrapyrgos nigripes</name>
    <dbReference type="NCBI Taxonomy" id="182062"/>
    <lineage>
        <taxon>Eukaryota</taxon>
        <taxon>Fungi</taxon>
        <taxon>Dikarya</taxon>
        <taxon>Basidiomycota</taxon>
        <taxon>Agaricomycotina</taxon>
        <taxon>Agaricomycetes</taxon>
        <taxon>Agaricomycetidae</taxon>
        <taxon>Agaricales</taxon>
        <taxon>Marasmiineae</taxon>
        <taxon>Marasmiaceae</taxon>
        <taxon>Tetrapyrgos</taxon>
    </lineage>
</organism>
<protein>
    <recommendedName>
        <fullName evidence="13">Integrase catalytic domain-containing protein</fullName>
    </recommendedName>
</protein>
<dbReference type="PANTHER" id="PTHR42648">
    <property type="entry name" value="TRANSPOSASE, PUTATIVE-RELATED"/>
    <property type="match status" value="1"/>
</dbReference>
<dbReference type="GO" id="GO:0003676">
    <property type="term" value="F:nucleic acid binding"/>
    <property type="evidence" value="ECO:0007669"/>
    <property type="project" value="InterPro"/>
</dbReference>
<evidence type="ECO:0000256" key="9">
    <source>
        <dbReference type="ARBA" id="ARBA00022932"/>
    </source>
</evidence>
<evidence type="ECO:0000256" key="1">
    <source>
        <dbReference type="ARBA" id="ARBA00022695"/>
    </source>
</evidence>